<sequence>MRPERLHQDARHRITLFRGTGNGRGAIVSFEHGRDRMAGFGPVSAPHFAARLGIDALVVQTARRDWFVSDRSAALAEALARVTRGYAEVVASGFSMGGYAALLYSAACHATRVMAVSPQYCIDPEVAPFDPGRHGKFAQIGLPMPRPETQGNPDLSGILIYDPTIRADRNHAALIRAGFPRLSPLSLPFGGHPATGVIVTAGGVGRIAEMVVQDRLDVTAIRQMHRHARRASKTYRLNLATAALARHPVRAIRELRALTTDAPAGTRFQAGVLLLENGDPDAAERLSLLLDEEPDIPPAWARRLDRALKAAGI</sequence>
<protein>
    <recommendedName>
        <fullName evidence="3">Alpha/beta hydrolase</fullName>
    </recommendedName>
</protein>
<proteinExistence type="predicted"/>
<reference evidence="1 2" key="1">
    <citation type="submission" date="2021-02" db="EMBL/GenBank/DDBJ databases">
        <title>Paracoccus methylovroum sp.nov., a new methanol and methylamine utilizing methylotrophic denitrifer.</title>
        <authorList>
            <person name="Timsy T."/>
            <person name="Behrendt U."/>
            <person name="Ulrich A."/>
            <person name="Spanner T."/>
            <person name="Foesel B.U."/>
            <person name="Horn M.A."/>
            <person name="Kolb S."/>
        </authorList>
    </citation>
    <scope>NUCLEOTIDE SEQUENCE [LARGE SCALE GENOMIC DNA]</scope>
    <source>
        <strain evidence="1 2">H4-D09</strain>
    </source>
</reference>
<evidence type="ECO:0000313" key="1">
    <source>
        <dbReference type="EMBL" id="QRZ15387.1"/>
    </source>
</evidence>
<dbReference type="InterPro" id="IPR029058">
    <property type="entry name" value="AB_hydrolase_fold"/>
</dbReference>
<evidence type="ECO:0000313" key="2">
    <source>
        <dbReference type="Proteomes" id="UP000663629"/>
    </source>
</evidence>
<dbReference type="RefSeq" id="WP_205296332.1">
    <property type="nucleotide sequence ID" value="NZ_CP070371.1"/>
</dbReference>
<keyword evidence="2" id="KW-1185">Reference proteome</keyword>
<organism evidence="1 2">
    <name type="scientific">Paracoccus methylovorus</name>
    <dbReference type="NCBI Taxonomy" id="2812658"/>
    <lineage>
        <taxon>Bacteria</taxon>
        <taxon>Pseudomonadati</taxon>
        <taxon>Pseudomonadota</taxon>
        <taxon>Alphaproteobacteria</taxon>
        <taxon>Rhodobacterales</taxon>
        <taxon>Paracoccaceae</taxon>
        <taxon>Paracoccus</taxon>
    </lineage>
</organism>
<dbReference type="Gene3D" id="3.40.50.1820">
    <property type="entry name" value="alpha/beta hydrolase"/>
    <property type="match status" value="1"/>
</dbReference>
<accession>A0ABX7JRW7</accession>
<dbReference type="Proteomes" id="UP000663629">
    <property type="component" value="Chromosome 2"/>
</dbReference>
<dbReference type="EMBL" id="CP070371">
    <property type="protein sequence ID" value="QRZ15387.1"/>
    <property type="molecule type" value="Genomic_DNA"/>
</dbReference>
<evidence type="ECO:0008006" key="3">
    <source>
        <dbReference type="Google" id="ProtNLM"/>
    </source>
</evidence>
<gene>
    <name evidence="1" type="ORF">JWJ88_13610</name>
</gene>
<dbReference type="SUPFAM" id="SSF53474">
    <property type="entry name" value="alpha/beta-Hydrolases"/>
    <property type="match status" value="1"/>
</dbReference>
<name>A0ABX7JRW7_9RHOB</name>